<name>A0A0R2F5Z6_9LACO</name>
<keyword evidence="2" id="KW-1185">Reference proteome</keyword>
<dbReference type="CDD" id="cd01745">
    <property type="entry name" value="GATase1_2"/>
    <property type="match status" value="1"/>
</dbReference>
<comment type="caution">
    <text evidence="1">The sequence shown here is derived from an EMBL/GenBank/DDBJ whole genome shotgun (WGS) entry which is preliminary data.</text>
</comment>
<dbReference type="EMBL" id="AYZM01000087">
    <property type="protein sequence ID" value="KRN23839.1"/>
    <property type="molecule type" value="Genomic_DNA"/>
</dbReference>
<dbReference type="PATRIC" id="fig|1423804.4.peg.638"/>
<dbReference type="Pfam" id="PF07722">
    <property type="entry name" value="Peptidase_C26"/>
    <property type="match status" value="1"/>
</dbReference>
<dbReference type="PANTHER" id="PTHR43235:SF1">
    <property type="entry name" value="GLUTAMINE AMIDOTRANSFERASE PB2B2.05-RELATED"/>
    <property type="match status" value="1"/>
</dbReference>
<dbReference type="AlphaFoldDB" id="A0A0R2F5Z6"/>
<dbReference type="GO" id="GO:0006598">
    <property type="term" value="P:polyamine catabolic process"/>
    <property type="evidence" value="ECO:0007669"/>
    <property type="project" value="TreeGrafter"/>
</dbReference>
<keyword evidence="1" id="KW-0378">Hydrolase</keyword>
<protein>
    <submittedName>
        <fullName evidence="1">Gamma-glutamyl-gamma-aminobutyrate hydrolase</fullName>
    </submittedName>
</protein>
<dbReference type="Proteomes" id="UP000051442">
    <property type="component" value="Unassembled WGS sequence"/>
</dbReference>
<dbReference type="GO" id="GO:0033969">
    <property type="term" value="F:gamma-glutamyl-gamma-aminobutyrate hydrolase activity"/>
    <property type="evidence" value="ECO:0007669"/>
    <property type="project" value="TreeGrafter"/>
</dbReference>
<dbReference type="RefSeq" id="WP_054733961.1">
    <property type="nucleotide sequence ID" value="NZ_AYZM01000087.1"/>
</dbReference>
<accession>A0A0R2F5Z6</accession>
<dbReference type="STRING" id="1423804.FD14_GL000593"/>
<evidence type="ECO:0000313" key="2">
    <source>
        <dbReference type="Proteomes" id="UP000051442"/>
    </source>
</evidence>
<reference evidence="1 2" key="1">
    <citation type="journal article" date="2015" name="Genome Announc.">
        <title>Expanding the biotechnology potential of lactobacilli through comparative genomics of 213 strains and associated genera.</title>
        <authorList>
            <person name="Sun Z."/>
            <person name="Harris H.M."/>
            <person name="McCann A."/>
            <person name="Guo C."/>
            <person name="Argimon S."/>
            <person name="Zhang W."/>
            <person name="Yang X."/>
            <person name="Jeffery I.B."/>
            <person name="Cooney J.C."/>
            <person name="Kagawa T.F."/>
            <person name="Liu W."/>
            <person name="Song Y."/>
            <person name="Salvetti E."/>
            <person name="Wrobel A."/>
            <person name="Rasinkangas P."/>
            <person name="Parkhill J."/>
            <person name="Rea M.C."/>
            <person name="O'Sullivan O."/>
            <person name="Ritari J."/>
            <person name="Douillard F.P."/>
            <person name="Paul Ross R."/>
            <person name="Yang R."/>
            <person name="Briner A.E."/>
            <person name="Felis G.E."/>
            <person name="de Vos W.M."/>
            <person name="Barrangou R."/>
            <person name="Klaenhammer T.R."/>
            <person name="Caufield P.W."/>
            <person name="Cui Y."/>
            <person name="Zhang H."/>
            <person name="O'Toole P.W."/>
        </authorList>
    </citation>
    <scope>NUCLEOTIDE SEQUENCE [LARGE SCALE GENOMIC DNA]</scope>
    <source>
        <strain evidence="1 2">DSM 23365</strain>
    </source>
</reference>
<sequence>MKPLIGMPTDADWTHRGFKDYIDDRVAQGIVAAGGIPVMIPPHDVNMIDDYVARCDGFAFLGGPDIDPTLFGEEPVAKLGNTSLRKDQFELGLCRAAFKAGKAMFGICRGIQIIGIALGGQMYQDFPSQHEGAFVKHQQDAPAMYPTHHVTTVPGTLTAKLLGEKPYVNSFHHQTLKTDVGPLLKVTAQAADGAVEAIESIDNQLVLAVQWHPEFLFETMPEERALWGNFVERVEQGG</sequence>
<dbReference type="GO" id="GO:0005829">
    <property type="term" value="C:cytosol"/>
    <property type="evidence" value="ECO:0007669"/>
    <property type="project" value="TreeGrafter"/>
</dbReference>
<dbReference type="InterPro" id="IPR029062">
    <property type="entry name" value="Class_I_gatase-like"/>
</dbReference>
<dbReference type="InterPro" id="IPR044668">
    <property type="entry name" value="PuuD-like"/>
</dbReference>
<dbReference type="SUPFAM" id="SSF52317">
    <property type="entry name" value="Class I glutamine amidotransferase-like"/>
    <property type="match status" value="1"/>
</dbReference>
<gene>
    <name evidence="1" type="ORF">FD14_GL000593</name>
</gene>
<dbReference type="Gene3D" id="3.40.50.880">
    <property type="match status" value="1"/>
</dbReference>
<dbReference type="InterPro" id="IPR011697">
    <property type="entry name" value="Peptidase_C26"/>
</dbReference>
<dbReference type="PROSITE" id="PS51273">
    <property type="entry name" value="GATASE_TYPE_1"/>
    <property type="match status" value="1"/>
</dbReference>
<dbReference type="OrthoDB" id="9813383at2"/>
<proteinExistence type="predicted"/>
<organism evidence="1 2">
    <name type="scientific">Secundilactobacillus similis DSM 23365 = JCM 2765</name>
    <dbReference type="NCBI Taxonomy" id="1423804"/>
    <lineage>
        <taxon>Bacteria</taxon>
        <taxon>Bacillati</taxon>
        <taxon>Bacillota</taxon>
        <taxon>Bacilli</taxon>
        <taxon>Lactobacillales</taxon>
        <taxon>Lactobacillaceae</taxon>
        <taxon>Secundilactobacillus</taxon>
    </lineage>
</organism>
<dbReference type="PANTHER" id="PTHR43235">
    <property type="entry name" value="GLUTAMINE AMIDOTRANSFERASE PB2B2.05-RELATED"/>
    <property type="match status" value="1"/>
</dbReference>
<evidence type="ECO:0000313" key="1">
    <source>
        <dbReference type="EMBL" id="KRN23839.1"/>
    </source>
</evidence>